<evidence type="ECO:0000313" key="8">
    <source>
        <dbReference type="Proteomes" id="UP001254759"/>
    </source>
</evidence>
<evidence type="ECO:0000313" key="7">
    <source>
        <dbReference type="EMBL" id="MDR6842094.1"/>
    </source>
</evidence>
<accession>A0ABU1RTJ3</accession>
<organism evidence="7 8">
    <name type="scientific">Pseudoxanthomonas sacheonensis</name>
    <dbReference type="NCBI Taxonomy" id="443615"/>
    <lineage>
        <taxon>Bacteria</taxon>
        <taxon>Pseudomonadati</taxon>
        <taxon>Pseudomonadota</taxon>
        <taxon>Gammaproteobacteria</taxon>
        <taxon>Lysobacterales</taxon>
        <taxon>Lysobacteraceae</taxon>
        <taxon>Pseudoxanthomonas</taxon>
    </lineage>
</organism>
<sequence>MRRRELILGGLSLPLATIAGSGLLSPLTALAADSGTAFNDDSVPAMARQLAAAPFRKPPADLPQWLQDMGYDEYRDIRFNPAHALWRKQGLPFQAEFFHRGFLFKDRVQVFTVAAGRARQVDYSPDLFTFRASAVRGRAGADLGFAGMRLHGKINRPDYFDEIGAFLGASYFRAVAKGQAYGLSARGLALNTVRPEGEEFPVFRAFWIETPAPDASAVVVHALMDSPSVSGAFRFVVKAGVETVFDVQARLYPRVELSYAGIAPLTSMYEFGASDRVGVDDYRPAVHDSDGLALWTGADEQIWRPLSNPATVQDSGFQDTTPRGFGLMQRQRDFSDYADSEAHYEKRPSLWVEPVGDWGKGAVHLIEIPTGDEYHDNIVAFWRPAAPLAAGREHRFDYRLHWCNEHNWKRELATIADTMIGAAPQQGRRRVIIDFKGDALKGLGEEAGIKPDVWSGAGKVLNAVAHPVEATGGWRIGFELDPAGAQAAELHARLVQGTQPVSETWLYRWTA</sequence>
<feature type="signal peptide" evidence="5">
    <location>
        <begin position="1"/>
        <end position="31"/>
    </location>
</feature>
<dbReference type="PIRSF" id="PIRSF006281">
    <property type="entry name" value="MdoG"/>
    <property type="match status" value="1"/>
</dbReference>
<comment type="pathway">
    <text evidence="2">Glycan metabolism; osmoregulated periplasmic glucan (OPG) biosynthesis.</text>
</comment>
<comment type="subcellular location">
    <subcellularLocation>
        <location evidence="1">Periplasm</location>
    </subcellularLocation>
</comment>
<evidence type="ECO:0000256" key="1">
    <source>
        <dbReference type="ARBA" id="ARBA00004418"/>
    </source>
</evidence>
<evidence type="ECO:0000259" key="6">
    <source>
        <dbReference type="Pfam" id="PF04349"/>
    </source>
</evidence>
<dbReference type="InterPro" id="IPR007444">
    <property type="entry name" value="Glucan_biosyn_MdoG_C"/>
</dbReference>
<dbReference type="InterPro" id="IPR013783">
    <property type="entry name" value="Ig-like_fold"/>
</dbReference>
<proteinExistence type="inferred from homology"/>
<dbReference type="InterPro" id="IPR014756">
    <property type="entry name" value="Ig_E-set"/>
</dbReference>
<dbReference type="Gene3D" id="2.70.98.10">
    <property type="match status" value="1"/>
</dbReference>
<evidence type="ECO:0000256" key="4">
    <source>
        <dbReference type="ARBA" id="ARBA00022764"/>
    </source>
</evidence>
<dbReference type="InterPro" id="IPR014438">
    <property type="entry name" value="Glucan_biosyn_MdoG/MdoD"/>
</dbReference>
<comment type="similarity">
    <text evidence="3">Belongs to the OpgD/OpgG family.</text>
</comment>
<name>A0ABU1RTJ3_9GAMM</name>
<evidence type="ECO:0000256" key="3">
    <source>
        <dbReference type="ARBA" id="ARBA00009284"/>
    </source>
</evidence>
<dbReference type="SUPFAM" id="SSF81296">
    <property type="entry name" value="E set domains"/>
    <property type="match status" value="1"/>
</dbReference>
<dbReference type="PANTHER" id="PTHR30504:SF2">
    <property type="entry name" value="GLUCANS BIOSYNTHESIS PROTEIN G"/>
    <property type="match status" value="1"/>
</dbReference>
<dbReference type="RefSeq" id="WP_310093506.1">
    <property type="nucleotide sequence ID" value="NZ_JAVDTT010000002.1"/>
</dbReference>
<evidence type="ECO:0000256" key="2">
    <source>
        <dbReference type="ARBA" id="ARBA00005001"/>
    </source>
</evidence>
<keyword evidence="4" id="KW-0574">Periplasm</keyword>
<dbReference type="Gene3D" id="2.60.40.10">
    <property type="entry name" value="Immunoglobulins"/>
    <property type="match status" value="1"/>
</dbReference>
<dbReference type="SUPFAM" id="SSF74650">
    <property type="entry name" value="Galactose mutarotase-like"/>
    <property type="match status" value="1"/>
</dbReference>
<feature type="domain" description="Glucan biosynthesis periplasmic MdoG C-terminal" evidence="6">
    <location>
        <begin position="38"/>
        <end position="509"/>
    </location>
</feature>
<keyword evidence="8" id="KW-1185">Reference proteome</keyword>
<dbReference type="InterPro" id="IPR011013">
    <property type="entry name" value="Gal_mutarotase_sf_dom"/>
</dbReference>
<keyword evidence="5" id="KW-0732">Signal</keyword>
<comment type="caution">
    <text evidence="7">The sequence shown here is derived from an EMBL/GenBank/DDBJ whole genome shotgun (WGS) entry which is preliminary data.</text>
</comment>
<feature type="chain" id="PRO_5046157227" evidence="5">
    <location>
        <begin position="32"/>
        <end position="511"/>
    </location>
</feature>
<dbReference type="Pfam" id="PF04349">
    <property type="entry name" value="MdoG"/>
    <property type="match status" value="1"/>
</dbReference>
<dbReference type="Proteomes" id="UP001254759">
    <property type="component" value="Unassembled WGS sequence"/>
</dbReference>
<gene>
    <name evidence="7" type="ORF">J2W94_002379</name>
</gene>
<evidence type="ECO:0000256" key="5">
    <source>
        <dbReference type="SAM" id="SignalP"/>
    </source>
</evidence>
<dbReference type="PANTHER" id="PTHR30504">
    <property type="entry name" value="GLUCANS BIOSYNTHESIS PROTEIN"/>
    <property type="match status" value="1"/>
</dbReference>
<protein>
    <submittedName>
        <fullName evidence="7">Glucans biosynthesis protein</fullName>
    </submittedName>
</protein>
<dbReference type="EMBL" id="JAVDTT010000002">
    <property type="protein sequence ID" value="MDR6842094.1"/>
    <property type="molecule type" value="Genomic_DNA"/>
</dbReference>
<dbReference type="InterPro" id="IPR014718">
    <property type="entry name" value="GH-type_carb-bd"/>
</dbReference>
<reference evidence="7 8" key="1">
    <citation type="submission" date="2023-07" db="EMBL/GenBank/DDBJ databases">
        <title>Sorghum-associated microbial communities from plants grown in Nebraska, USA.</title>
        <authorList>
            <person name="Schachtman D."/>
        </authorList>
    </citation>
    <scope>NUCLEOTIDE SEQUENCE [LARGE SCALE GENOMIC DNA]</scope>
    <source>
        <strain evidence="7 8">BE107</strain>
    </source>
</reference>